<evidence type="ECO:0000313" key="6">
    <source>
        <dbReference type="Proteomes" id="UP001231109"/>
    </source>
</evidence>
<proteinExistence type="predicted"/>
<sequence>MKYFSRLLLSCLLSFWVCQAQAELDSASSLSLSVDKQLVKNANRFGVVGQSVLILKNHHPIYRGVQGYANKELGVKVTPEHIFPSYSVAKLFTSVLVMQLVQSGEVDLQHSIRDYLAYLPQSWQNVTVAHLLNHTSGVPRYFDAVMQRGSFLADKKAVYSSLEQAPTHFKMGTENRYNNTNFLLLASLLELKTKKSYKQLVDDVIVKPLGLQNTGHASARAVRHNMVSSYQGANGVTIKNLDIDWPEYSFAHSALYSTPENLATFIAALIKGKFVKPQLLKTYFNPMMLSDGTAGTYAFGFEYSVEDNFIRVGHDGGNRVKLRHYYNVENAADNYTLVYMTNGNANDVWTDVLADSVMSVIAPEAFKMATLKEQFVEAALANNIRLMNDVYDAVKAMKGNDMAAVEQFLLYRAYSLRYGSGVASSVGAFEFLVQKFPASENAQQSLNQIKQLLTE</sequence>
<dbReference type="RefSeq" id="WP_305976966.1">
    <property type="nucleotide sequence ID" value="NZ_JAPJDZ010000063.1"/>
</dbReference>
<accession>A0ABT9I2W8</accession>
<dbReference type="PANTHER" id="PTHR46825:SF11">
    <property type="entry name" value="PENICILLIN-BINDING PROTEIN 4"/>
    <property type="match status" value="1"/>
</dbReference>
<name>A0ABT9I2W8_9GAMM</name>
<evidence type="ECO:0000259" key="4">
    <source>
        <dbReference type="Pfam" id="PF00144"/>
    </source>
</evidence>
<protein>
    <submittedName>
        <fullName evidence="5">Serine hydrolase</fullName>
    </submittedName>
</protein>
<evidence type="ECO:0000256" key="3">
    <source>
        <dbReference type="SAM" id="SignalP"/>
    </source>
</evidence>
<evidence type="ECO:0000256" key="2">
    <source>
        <dbReference type="ARBA" id="ARBA00023136"/>
    </source>
</evidence>
<reference evidence="5 6" key="1">
    <citation type="submission" date="2022-11" db="EMBL/GenBank/DDBJ databases">
        <title>Viruses from the air-sea interface of a natural surface slick.</title>
        <authorList>
            <person name="Rahlff J."/>
            <person name="Holmfeldt K."/>
        </authorList>
    </citation>
    <scope>NUCLEOTIDE SEQUENCE [LARGE SCALE GENOMIC DNA]</scope>
    <source>
        <strain evidence="5 6">SMS4</strain>
    </source>
</reference>
<keyword evidence="2" id="KW-0472">Membrane</keyword>
<keyword evidence="3" id="KW-0732">Signal</keyword>
<dbReference type="PANTHER" id="PTHR46825">
    <property type="entry name" value="D-ALANYL-D-ALANINE-CARBOXYPEPTIDASE/ENDOPEPTIDASE AMPH"/>
    <property type="match status" value="1"/>
</dbReference>
<comment type="caution">
    <text evidence="5">The sequence shown here is derived from an EMBL/GenBank/DDBJ whole genome shotgun (WGS) entry which is preliminary data.</text>
</comment>
<gene>
    <name evidence="5" type="ORF">ORJ04_17350</name>
</gene>
<dbReference type="SUPFAM" id="SSF56601">
    <property type="entry name" value="beta-lactamase/transpeptidase-like"/>
    <property type="match status" value="1"/>
</dbReference>
<evidence type="ECO:0000313" key="5">
    <source>
        <dbReference type="EMBL" id="MDP5137725.1"/>
    </source>
</evidence>
<dbReference type="InterPro" id="IPR012338">
    <property type="entry name" value="Beta-lactam/transpept-like"/>
</dbReference>
<keyword evidence="6" id="KW-1185">Reference proteome</keyword>
<dbReference type="Proteomes" id="UP001231109">
    <property type="component" value="Unassembled WGS sequence"/>
</dbReference>
<feature type="chain" id="PRO_5046273327" evidence="3">
    <location>
        <begin position="23"/>
        <end position="455"/>
    </location>
</feature>
<dbReference type="GO" id="GO:0016787">
    <property type="term" value="F:hydrolase activity"/>
    <property type="evidence" value="ECO:0007669"/>
    <property type="project" value="UniProtKB-KW"/>
</dbReference>
<organism evidence="5 6">
    <name type="scientific">Rheinheimera baltica</name>
    <dbReference type="NCBI Taxonomy" id="67576"/>
    <lineage>
        <taxon>Bacteria</taxon>
        <taxon>Pseudomonadati</taxon>
        <taxon>Pseudomonadota</taxon>
        <taxon>Gammaproteobacteria</taxon>
        <taxon>Chromatiales</taxon>
        <taxon>Chromatiaceae</taxon>
        <taxon>Rheinheimera</taxon>
    </lineage>
</organism>
<dbReference type="Pfam" id="PF00144">
    <property type="entry name" value="Beta-lactamase"/>
    <property type="match status" value="1"/>
</dbReference>
<comment type="subcellular location">
    <subcellularLocation>
        <location evidence="1">Membrane</location>
    </subcellularLocation>
</comment>
<dbReference type="InterPro" id="IPR001466">
    <property type="entry name" value="Beta-lactam-related"/>
</dbReference>
<keyword evidence="5" id="KW-0378">Hydrolase</keyword>
<feature type="domain" description="Beta-lactamase-related" evidence="4">
    <location>
        <begin position="46"/>
        <end position="346"/>
    </location>
</feature>
<dbReference type="EMBL" id="JAPJDZ010000063">
    <property type="protein sequence ID" value="MDP5137725.1"/>
    <property type="molecule type" value="Genomic_DNA"/>
</dbReference>
<dbReference type="Gene3D" id="3.40.710.10">
    <property type="entry name" value="DD-peptidase/beta-lactamase superfamily"/>
    <property type="match status" value="1"/>
</dbReference>
<dbReference type="InterPro" id="IPR050491">
    <property type="entry name" value="AmpC-like"/>
</dbReference>
<evidence type="ECO:0000256" key="1">
    <source>
        <dbReference type="ARBA" id="ARBA00004370"/>
    </source>
</evidence>
<feature type="signal peptide" evidence="3">
    <location>
        <begin position="1"/>
        <end position="22"/>
    </location>
</feature>